<dbReference type="PANTHER" id="PTHR24289">
    <property type="entry name" value="STEROID 17-ALPHA-HYDROXYLASE/17,20 LYASE"/>
    <property type="match status" value="1"/>
</dbReference>
<dbReference type="InterPro" id="IPR017972">
    <property type="entry name" value="Cyt_P450_CS"/>
</dbReference>
<dbReference type="PANTHER" id="PTHR24289:SF1">
    <property type="entry name" value="STEROID 17-ALPHA-HYDROXYLASE_17,20 LYASE"/>
    <property type="match status" value="1"/>
</dbReference>
<keyword evidence="9" id="KW-1133">Transmembrane helix</keyword>
<keyword evidence="6 8" id="KW-0503">Monooxygenase</keyword>
<comment type="cofactor">
    <cofactor evidence="7">
        <name>heme</name>
        <dbReference type="ChEBI" id="CHEBI:30413"/>
    </cofactor>
</comment>
<sequence length="494" mass="57245">MIFVISITLYIFTTWRKNYQKVPLPPGPSLLESFKIMWGMIKKNDIHIVGEKLASRFGEILIIRFFGLNIVLVNSARLVRKLLTNTKYRDITNDRPPSFLREHVLYGGKDIAFSDYNEYQTNLRKLLHGVVQLYGEGVQDFEDMVNTEIGNLKNKLMMVKPGQSIDMDGALKISITRILHLFLTNEGLNEEIQAEFCSIVENYDKQFNNILRFDTNLALTLLPWLRHLPGSYRELVRKLMKHQNKLTGFFLNPSKIQKWRQKGKSLLGTLLAEQEANDQFTDESVKGVIIDTIVAGFLTTSGFLGGFLLLMLHYPDIQRRIQEELDEVLEGRQPSLGDRASLHYTNAAILECLRYIRHVPVSLPHFVKEEIEIEGYRIPAKSTMLPNLWYIAKDENQWDHPDVFNPDRFLDEDRKFVPVTHQLRQQVLPFGVGRRVCIGESFAKSRIFLYVTSLLQKFSFRPNGDPLAPEDSKYWKLNAAIHPPFLKCFIEQRK</sequence>
<keyword evidence="9" id="KW-0812">Transmembrane</keyword>
<keyword evidence="9" id="KW-0472">Membrane</keyword>
<organism evidence="10 11">
    <name type="scientific">Patella caerulea</name>
    <name type="common">Rayed Mediterranean limpet</name>
    <dbReference type="NCBI Taxonomy" id="87958"/>
    <lineage>
        <taxon>Eukaryota</taxon>
        <taxon>Metazoa</taxon>
        <taxon>Spiralia</taxon>
        <taxon>Lophotrochozoa</taxon>
        <taxon>Mollusca</taxon>
        <taxon>Gastropoda</taxon>
        <taxon>Patellogastropoda</taxon>
        <taxon>Patelloidea</taxon>
        <taxon>Patellidae</taxon>
        <taxon>Patella</taxon>
    </lineage>
</organism>
<dbReference type="Proteomes" id="UP001347796">
    <property type="component" value="Unassembled WGS sequence"/>
</dbReference>
<dbReference type="PROSITE" id="PS00086">
    <property type="entry name" value="CYTOCHROME_P450"/>
    <property type="match status" value="1"/>
</dbReference>
<dbReference type="Gene3D" id="1.10.630.10">
    <property type="entry name" value="Cytochrome P450"/>
    <property type="match status" value="1"/>
</dbReference>
<keyword evidence="4 8" id="KW-0560">Oxidoreductase</keyword>
<evidence type="ECO:0000256" key="4">
    <source>
        <dbReference type="ARBA" id="ARBA00023002"/>
    </source>
</evidence>
<keyword evidence="2 7" id="KW-0349">Heme</keyword>
<evidence type="ECO:0008006" key="12">
    <source>
        <dbReference type="Google" id="ProtNLM"/>
    </source>
</evidence>
<dbReference type="PRINTS" id="PR00385">
    <property type="entry name" value="P450"/>
</dbReference>
<dbReference type="GO" id="GO:0005506">
    <property type="term" value="F:iron ion binding"/>
    <property type="evidence" value="ECO:0007669"/>
    <property type="project" value="InterPro"/>
</dbReference>
<feature type="transmembrane region" description="Helical" evidence="9">
    <location>
        <begin position="293"/>
        <end position="312"/>
    </location>
</feature>
<evidence type="ECO:0000313" key="11">
    <source>
        <dbReference type="Proteomes" id="UP001347796"/>
    </source>
</evidence>
<dbReference type="PRINTS" id="PR00463">
    <property type="entry name" value="EP450I"/>
</dbReference>
<reference evidence="10 11" key="1">
    <citation type="submission" date="2024-01" db="EMBL/GenBank/DDBJ databases">
        <title>The genome of the rayed Mediterranean limpet Patella caerulea (Linnaeus, 1758).</title>
        <authorList>
            <person name="Anh-Thu Weber A."/>
            <person name="Halstead-Nussloch G."/>
        </authorList>
    </citation>
    <scope>NUCLEOTIDE SEQUENCE [LARGE SCALE GENOMIC DNA]</scope>
    <source>
        <strain evidence="10">AATW-2023a</strain>
        <tissue evidence="10">Whole specimen</tissue>
    </source>
</reference>
<evidence type="ECO:0000256" key="1">
    <source>
        <dbReference type="ARBA" id="ARBA00010617"/>
    </source>
</evidence>
<evidence type="ECO:0000256" key="8">
    <source>
        <dbReference type="RuleBase" id="RU000461"/>
    </source>
</evidence>
<dbReference type="InterPro" id="IPR036396">
    <property type="entry name" value="Cyt_P450_sf"/>
</dbReference>
<name>A0AAN8PWX3_PATCE</name>
<dbReference type="SUPFAM" id="SSF48264">
    <property type="entry name" value="Cytochrome P450"/>
    <property type="match status" value="1"/>
</dbReference>
<evidence type="ECO:0000256" key="9">
    <source>
        <dbReference type="SAM" id="Phobius"/>
    </source>
</evidence>
<evidence type="ECO:0000313" key="10">
    <source>
        <dbReference type="EMBL" id="KAK6180941.1"/>
    </source>
</evidence>
<evidence type="ECO:0000256" key="3">
    <source>
        <dbReference type="ARBA" id="ARBA00022723"/>
    </source>
</evidence>
<accession>A0AAN8PWX3</accession>
<evidence type="ECO:0000256" key="5">
    <source>
        <dbReference type="ARBA" id="ARBA00023004"/>
    </source>
</evidence>
<dbReference type="EMBL" id="JAZGQO010000007">
    <property type="protein sequence ID" value="KAK6180941.1"/>
    <property type="molecule type" value="Genomic_DNA"/>
</dbReference>
<keyword evidence="11" id="KW-1185">Reference proteome</keyword>
<comment type="caution">
    <text evidence="10">The sequence shown here is derived from an EMBL/GenBank/DDBJ whole genome shotgun (WGS) entry which is preliminary data.</text>
</comment>
<proteinExistence type="inferred from homology"/>
<dbReference type="InterPro" id="IPR002401">
    <property type="entry name" value="Cyt_P450_E_grp-I"/>
</dbReference>
<dbReference type="GO" id="GO:0004497">
    <property type="term" value="F:monooxygenase activity"/>
    <property type="evidence" value="ECO:0007669"/>
    <property type="project" value="UniProtKB-KW"/>
</dbReference>
<dbReference type="AlphaFoldDB" id="A0AAN8PWX3"/>
<feature type="binding site" description="axial binding residue" evidence="7">
    <location>
        <position position="437"/>
    </location>
    <ligand>
        <name>heme</name>
        <dbReference type="ChEBI" id="CHEBI:30413"/>
    </ligand>
    <ligandPart>
        <name>Fe</name>
        <dbReference type="ChEBI" id="CHEBI:18248"/>
    </ligandPart>
</feature>
<evidence type="ECO:0000256" key="7">
    <source>
        <dbReference type="PIRSR" id="PIRSR602401-1"/>
    </source>
</evidence>
<dbReference type="GO" id="GO:0016705">
    <property type="term" value="F:oxidoreductase activity, acting on paired donors, with incorporation or reduction of molecular oxygen"/>
    <property type="evidence" value="ECO:0007669"/>
    <property type="project" value="InterPro"/>
</dbReference>
<dbReference type="InterPro" id="IPR001128">
    <property type="entry name" value="Cyt_P450"/>
</dbReference>
<protein>
    <recommendedName>
        <fullName evidence="12">Cytochrome P450</fullName>
    </recommendedName>
</protein>
<comment type="similarity">
    <text evidence="1 8">Belongs to the cytochrome P450 family.</text>
</comment>
<keyword evidence="5 7" id="KW-0408">Iron</keyword>
<dbReference type="Pfam" id="PF00067">
    <property type="entry name" value="p450"/>
    <property type="match status" value="1"/>
</dbReference>
<evidence type="ECO:0000256" key="6">
    <source>
        <dbReference type="ARBA" id="ARBA00023033"/>
    </source>
</evidence>
<gene>
    <name evidence="10" type="ORF">SNE40_008902</name>
</gene>
<keyword evidence="3 7" id="KW-0479">Metal-binding</keyword>
<dbReference type="GO" id="GO:0020037">
    <property type="term" value="F:heme binding"/>
    <property type="evidence" value="ECO:0007669"/>
    <property type="project" value="InterPro"/>
</dbReference>
<evidence type="ECO:0000256" key="2">
    <source>
        <dbReference type="ARBA" id="ARBA00022617"/>
    </source>
</evidence>